<gene>
    <name evidence="1" type="ORF">AVDCRST_MAG46-1190</name>
</gene>
<dbReference type="Pfam" id="PF01663">
    <property type="entry name" value="Phosphodiest"/>
    <property type="match status" value="1"/>
</dbReference>
<dbReference type="AlphaFoldDB" id="A0A6J4LAG7"/>
<dbReference type="InterPro" id="IPR017850">
    <property type="entry name" value="Alkaline_phosphatase_core_sf"/>
</dbReference>
<dbReference type="PANTHER" id="PTHR10151:SF120">
    <property type="entry name" value="BIS(5'-ADENOSYL)-TRIPHOSPHATASE"/>
    <property type="match status" value="1"/>
</dbReference>
<protein>
    <submittedName>
        <fullName evidence="1">Alkaline phosphodiesterase I / Nucleotide pyrophosphatase</fullName>
        <ecNumber evidence="1">3.1.4.1</ecNumber>
        <ecNumber evidence="1">3.6.1.9</ecNumber>
    </submittedName>
</protein>
<sequence length="377" mass="40031">MTAGSAAGFIEPGPGARTLGQVVPSVAAAMGLSDFEDSLALPPASSYVVMLVDGLGEQNLRRNAADAPYLAGLLDRHASLICGVPSTTATSLTSLCTALDAGRHGVMGYTSRIPGTERLLNALKWDPAVLPEQWQPHPNALFRVHAAGAPTAVVNKAEFEGSGLTLCGQRDVEFHGIDSVWERLDAVCDLAERPGSLTYCYESELDHTGHGKGCESPQWSEVLRRVDTDVARLRDELPGDVALLVTADHGMVDVPGDGRFEVADVPGLLDDVVLLGGEARFRHVYARAGAAAEVAARWQAALGERALVLTRDEAIDRGWFGTVDEPVKARLGDVMVASTGSHAVLAKRWFHVESTMTGFHGSLTPVEMTVPLLVDAP</sequence>
<dbReference type="InterPro" id="IPR002591">
    <property type="entry name" value="Phosphodiest/P_Trfase"/>
</dbReference>
<accession>A0A6J4LAG7</accession>
<organism evidence="1">
    <name type="scientific">uncultured Nocardioidaceae bacterium</name>
    <dbReference type="NCBI Taxonomy" id="253824"/>
    <lineage>
        <taxon>Bacteria</taxon>
        <taxon>Bacillati</taxon>
        <taxon>Actinomycetota</taxon>
        <taxon>Actinomycetes</taxon>
        <taxon>Propionibacteriales</taxon>
        <taxon>Nocardioidaceae</taxon>
        <taxon>environmental samples</taxon>
    </lineage>
</organism>
<reference evidence="1" key="1">
    <citation type="submission" date="2020-02" db="EMBL/GenBank/DDBJ databases">
        <authorList>
            <person name="Meier V. D."/>
        </authorList>
    </citation>
    <scope>NUCLEOTIDE SEQUENCE</scope>
    <source>
        <strain evidence="1">AVDCRST_MAG46</strain>
    </source>
</reference>
<name>A0A6J4LAG7_9ACTN</name>
<dbReference type="PANTHER" id="PTHR10151">
    <property type="entry name" value="ECTONUCLEOTIDE PYROPHOSPHATASE/PHOSPHODIESTERASE"/>
    <property type="match status" value="1"/>
</dbReference>
<dbReference type="GO" id="GO:0004528">
    <property type="term" value="F:phosphodiesterase I activity"/>
    <property type="evidence" value="ECO:0007669"/>
    <property type="project" value="UniProtKB-EC"/>
</dbReference>
<dbReference type="EC" id="3.1.4.1" evidence="1"/>
<dbReference type="Gene3D" id="3.40.720.10">
    <property type="entry name" value="Alkaline Phosphatase, subunit A"/>
    <property type="match status" value="1"/>
</dbReference>
<dbReference type="EMBL" id="CADCUD010000083">
    <property type="protein sequence ID" value="CAA9327028.1"/>
    <property type="molecule type" value="Genomic_DNA"/>
</dbReference>
<dbReference type="SUPFAM" id="SSF53649">
    <property type="entry name" value="Alkaline phosphatase-like"/>
    <property type="match status" value="1"/>
</dbReference>
<dbReference type="GO" id="GO:0047429">
    <property type="term" value="F:nucleoside triphosphate diphosphatase activity"/>
    <property type="evidence" value="ECO:0007669"/>
    <property type="project" value="UniProtKB-EC"/>
</dbReference>
<evidence type="ECO:0000313" key="1">
    <source>
        <dbReference type="EMBL" id="CAA9327028.1"/>
    </source>
</evidence>
<proteinExistence type="predicted"/>
<keyword evidence="1" id="KW-0378">Hydrolase</keyword>
<dbReference type="EC" id="3.6.1.9" evidence="1"/>